<dbReference type="Proteomes" id="UP000028006">
    <property type="component" value="Unassembled WGS sequence"/>
</dbReference>
<protein>
    <recommendedName>
        <fullName evidence="1">RNA polymerase sigma factor 70 region 4 type 2 domain-containing protein</fullName>
    </recommendedName>
</protein>
<evidence type="ECO:0000313" key="3">
    <source>
        <dbReference type="Proteomes" id="UP000028006"/>
    </source>
</evidence>
<reference evidence="2 3" key="1">
    <citation type="submission" date="2014-06" db="EMBL/GenBank/DDBJ databases">
        <title>Whole Genome Sequences of Three Symbiotic Endozoicomonas Bacteria.</title>
        <authorList>
            <person name="Neave M.J."/>
            <person name="Apprill A."/>
            <person name="Voolstra C.R."/>
        </authorList>
    </citation>
    <scope>NUCLEOTIDE SEQUENCE [LARGE SCALE GENOMIC DNA]</scope>
    <source>
        <strain evidence="2 3">LMG 24815</strain>
    </source>
</reference>
<dbReference type="Gene3D" id="1.10.10.10">
    <property type="entry name" value="Winged helix-like DNA-binding domain superfamily/Winged helix DNA-binding domain"/>
    <property type="match status" value="1"/>
</dbReference>
<dbReference type="GO" id="GO:0003677">
    <property type="term" value="F:DNA binding"/>
    <property type="evidence" value="ECO:0007669"/>
    <property type="project" value="InterPro"/>
</dbReference>
<feature type="domain" description="RNA polymerase sigma factor 70 region 4 type 2" evidence="1">
    <location>
        <begin position="19"/>
        <end position="55"/>
    </location>
</feature>
<dbReference type="RefSeq" id="WP_034880357.1">
    <property type="nucleotide sequence ID" value="NZ_JOKG01000019.1"/>
</dbReference>
<gene>
    <name evidence="2" type="ORF">GZ77_26765</name>
</gene>
<organism evidence="2 3">
    <name type="scientific">Endozoicomonas montiporae</name>
    <dbReference type="NCBI Taxonomy" id="1027273"/>
    <lineage>
        <taxon>Bacteria</taxon>
        <taxon>Pseudomonadati</taxon>
        <taxon>Pseudomonadota</taxon>
        <taxon>Gammaproteobacteria</taxon>
        <taxon>Oceanospirillales</taxon>
        <taxon>Endozoicomonadaceae</taxon>
        <taxon>Endozoicomonas</taxon>
    </lineage>
</organism>
<comment type="caution">
    <text evidence="2">The sequence shown here is derived from an EMBL/GenBank/DDBJ whole genome shotgun (WGS) entry which is preliminary data.</text>
</comment>
<sequence length="91" mass="10190">MVSMRLSPKQINPLNNLHPVKRRRLLSAIAEHGYTNKEAAKALGLTESAVKRQLENLRADYEGSEELDNQKKTDASNQLQLLGLAAKHDQI</sequence>
<evidence type="ECO:0000259" key="1">
    <source>
        <dbReference type="Pfam" id="PF08281"/>
    </source>
</evidence>
<dbReference type="InterPro" id="IPR036388">
    <property type="entry name" value="WH-like_DNA-bd_sf"/>
</dbReference>
<dbReference type="InterPro" id="IPR013249">
    <property type="entry name" value="RNA_pol_sigma70_r4_t2"/>
</dbReference>
<dbReference type="GO" id="GO:0016987">
    <property type="term" value="F:sigma factor activity"/>
    <property type="evidence" value="ECO:0007669"/>
    <property type="project" value="InterPro"/>
</dbReference>
<evidence type="ECO:0000313" key="2">
    <source>
        <dbReference type="EMBL" id="KEQ11192.1"/>
    </source>
</evidence>
<dbReference type="Pfam" id="PF08281">
    <property type="entry name" value="Sigma70_r4_2"/>
    <property type="match status" value="1"/>
</dbReference>
<keyword evidence="3" id="KW-1185">Reference proteome</keyword>
<dbReference type="GO" id="GO:0006352">
    <property type="term" value="P:DNA-templated transcription initiation"/>
    <property type="evidence" value="ECO:0007669"/>
    <property type="project" value="InterPro"/>
</dbReference>
<dbReference type="EMBL" id="JOKG01000019">
    <property type="protein sequence ID" value="KEQ11192.1"/>
    <property type="molecule type" value="Genomic_DNA"/>
</dbReference>
<accession>A0A081MYB9</accession>
<proteinExistence type="predicted"/>
<name>A0A081MYB9_9GAMM</name>
<dbReference type="AlphaFoldDB" id="A0A081MYB9"/>